<dbReference type="GO" id="GO:0000408">
    <property type="term" value="C:EKC/KEOPS complex"/>
    <property type="evidence" value="ECO:0007669"/>
    <property type="project" value="TreeGrafter"/>
</dbReference>
<evidence type="ECO:0000313" key="10">
    <source>
        <dbReference type="Proteomes" id="UP000053831"/>
    </source>
</evidence>
<evidence type="ECO:0000313" key="9">
    <source>
        <dbReference type="EMBL" id="KOS18192.1"/>
    </source>
</evidence>
<dbReference type="STRING" id="150374.A0A0M9VSX4"/>
<dbReference type="InterPro" id="IPR013926">
    <property type="entry name" value="CGI121/TPRKB"/>
</dbReference>
<keyword evidence="10" id="KW-1185">Reference proteome</keyword>
<dbReference type="GO" id="GO:0002949">
    <property type="term" value="P:tRNA threonylcarbamoyladenosine modification"/>
    <property type="evidence" value="ECO:0007669"/>
    <property type="project" value="TreeGrafter"/>
</dbReference>
<comment type="similarity">
    <text evidence="2 8">Belongs to the CGI121/TPRKB family.</text>
</comment>
<protein>
    <recommendedName>
        <fullName evidence="4">EKC/KEOPS complex subunit CGI121</fullName>
    </recommendedName>
    <alternativeName>
        <fullName evidence="3">EKC/KEOPS complex subunit cgi121</fullName>
    </alternativeName>
</protein>
<dbReference type="SUPFAM" id="SSF143870">
    <property type="entry name" value="PF0523-like"/>
    <property type="match status" value="1"/>
</dbReference>
<dbReference type="Pfam" id="PF08617">
    <property type="entry name" value="CGI-121"/>
    <property type="match status" value="1"/>
</dbReference>
<evidence type="ECO:0000256" key="5">
    <source>
        <dbReference type="ARBA" id="ARBA00022694"/>
    </source>
</evidence>
<proteinExistence type="inferred from homology"/>
<comment type="function">
    <text evidence="7">Component of the EKC/KEOPS complex that is required for the formation of a threonylcarbamoyl group on adenosine at position 37 (t(6)A37) in tRNAs that read codons beginning with adenine. The complex is probably involved in the transfer of the threonylcarbamoyl moiety of threonylcarbamoyl-AMP (TC-AMP) to the N6 group of A37. CGI121 acts as an allosteric effector that regulates the t(6)A activity of the complex. The EKC/KEOPS complex also promotes both telomere uncapping and telomere elongation. The complex is required for efficient recruitment of transcriptional coactivators. CGI121 is not required for tRNA modification.</text>
</comment>
<gene>
    <name evidence="9" type="ORF">ESCO_003333</name>
</gene>
<evidence type="ECO:0000256" key="8">
    <source>
        <dbReference type="RuleBase" id="RU004398"/>
    </source>
</evidence>
<sequence length="199" mass="21739">MTPLESLTLEHVPAHYAVHVCLFQDVQNPAFLHQQLLARNPDFEYAFIDAAAILSRIHLLSAIFKAINTHHTGSLRTPNIHSETVVSLSPSSNIAEAYRRFGISQSTKSLIAIKISALSDADSGAEAVEDRIWSHLGTHVAGTPAPLTDANISLVSNLQTIRKNYKLNGLNWIEAIGDESRKKSETEKLIVAALALRGI</sequence>
<evidence type="ECO:0000256" key="4">
    <source>
        <dbReference type="ARBA" id="ARBA00016009"/>
    </source>
</evidence>
<dbReference type="Proteomes" id="UP000053831">
    <property type="component" value="Unassembled WGS sequence"/>
</dbReference>
<comment type="subcellular location">
    <subcellularLocation>
        <location evidence="1">Nucleus</location>
    </subcellularLocation>
</comment>
<keyword evidence="6 8" id="KW-0539">Nucleus</keyword>
<dbReference type="EMBL" id="LGSR01000022">
    <property type="protein sequence ID" value="KOS18192.1"/>
    <property type="molecule type" value="Genomic_DNA"/>
</dbReference>
<dbReference type="OrthoDB" id="329139at2759"/>
<keyword evidence="5" id="KW-0819">tRNA processing</keyword>
<dbReference type="GO" id="GO:0005634">
    <property type="term" value="C:nucleus"/>
    <property type="evidence" value="ECO:0007669"/>
    <property type="project" value="UniProtKB-SubCell"/>
</dbReference>
<reference evidence="9 10" key="1">
    <citation type="submission" date="2015-07" db="EMBL/GenBank/DDBJ databases">
        <title>The genome of the fungus Escovopsis weberi, a specialized disease agent of ant agriculture.</title>
        <authorList>
            <person name="de Man T.J."/>
            <person name="Stajich J.E."/>
            <person name="Kubicek C.P."/>
            <person name="Chenthamara K."/>
            <person name="Atanasova L."/>
            <person name="Druzhinina I.S."/>
            <person name="Birnbaum S."/>
            <person name="Barribeau S.M."/>
            <person name="Teiling C."/>
            <person name="Suen G."/>
            <person name="Currie C."/>
            <person name="Gerardo N.M."/>
        </authorList>
    </citation>
    <scope>NUCLEOTIDE SEQUENCE [LARGE SCALE GENOMIC DNA]</scope>
</reference>
<dbReference type="PANTHER" id="PTHR15840">
    <property type="entry name" value="CGI-121 FAMILY MEMBER"/>
    <property type="match status" value="1"/>
</dbReference>
<dbReference type="InterPro" id="IPR036504">
    <property type="entry name" value="CGI121/TPRKB_sf"/>
</dbReference>
<dbReference type="Gene3D" id="3.30.2380.10">
    <property type="entry name" value="CGI121/TPRKB"/>
    <property type="match status" value="1"/>
</dbReference>
<evidence type="ECO:0000256" key="1">
    <source>
        <dbReference type="ARBA" id="ARBA00004123"/>
    </source>
</evidence>
<dbReference type="PANTHER" id="PTHR15840:SF10">
    <property type="entry name" value="EKC_KEOPS COMPLEX SUBUNIT TPRKB"/>
    <property type="match status" value="1"/>
</dbReference>
<evidence type="ECO:0000256" key="7">
    <source>
        <dbReference type="ARBA" id="ARBA00025043"/>
    </source>
</evidence>
<name>A0A0M9VSX4_ESCWE</name>
<comment type="caution">
    <text evidence="9">The sequence shown here is derived from an EMBL/GenBank/DDBJ whole genome shotgun (WGS) entry which is preliminary data.</text>
</comment>
<dbReference type="GO" id="GO:0005829">
    <property type="term" value="C:cytosol"/>
    <property type="evidence" value="ECO:0007669"/>
    <property type="project" value="TreeGrafter"/>
</dbReference>
<evidence type="ECO:0000256" key="2">
    <source>
        <dbReference type="ARBA" id="ARBA00005546"/>
    </source>
</evidence>
<evidence type="ECO:0000256" key="6">
    <source>
        <dbReference type="ARBA" id="ARBA00023242"/>
    </source>
</evidence>
<accession>A0A0M9VSX4</accession>
<evidence type="ECO:0000256" key="3">
    <source>
        <dbReference type="ARBA" id="ARBA00015316"/>
    </source>
</evidence>
<organism evidence="9 10">
    <name type="scientific">Escovopsis weberi</name>
    <dbReference type="NCBI Taxonomy" id="150374"/>
    <lineage>
        <taxon>Eukaryota</taxon>
        <taxon>Fungi</taxon>
        <taxon>Dikarya</taxon>
        <taxon>Ascomycota</taxon>
        <taxon>Pezizomycotina</taxon>
        <taxon>Sordariomycetes</taxon>
        <taxon>Hypocreomycetidae</taxon>
        <taxon>Hypocreales</taxon>
        <taxon>Hypocreaceae</taxon>
        <taxon>Escovopsis</taxon>
    </lineage>
</organism>
<dbReference type="AlphaFoldDB" id="A0A0M9VSX4"/>